<gene>
    <name evidence="9" type="ORF">FAGAP_2761</name>
</gene>
<evidence type="ECO:0000256" key="5">
    <source>
        <dbReference type="ARBA" id="ARBA00038359"/>
    </source>
</evidence>
<feature type="domain" description="Rhodopsin" evidence="8">
    <location>
        <begin position="89"/>
        <end position="268"/>
    </location>
</feature>
<dbReference type="Gene3D" id="1.25.40.20">
    <property type="entry name" value="Ankyrin repeat-containing domain"/>
    <property type="match status" value="1"/>
</dbReference>
<feature type="transmembrane region" description="Helical" evidence="7">
    <location>
        <begin position="98"/>
        <end position="118"/>
    </location>
</feature>
<comment type="caution">
    <text evidence="9">The sequence shown here is derived from an EMBL/GenBank/DDBJ whole genome shotgun (WGS) entry which is preliminary data.</text>
</comment>
<dbReference type="EMBL" id="LUFC02000153">
    <property type="protein sequence ID" value="KAF4501041.1"/>
    <property type="molecule type" value="Genomic_DNA"/>
</dbReference>
<dbReference type="AlphaFoldDB" id="A0A9P5BFA5"/>
<sequence length="560" mass="61115">MAAVVNGVPVAIPPPEGYKVDFDNPQRNSVTAAYWLYGVGDFLTVLFIAQRRMVSHIGPLTLYAFANVLEVFSVTNVLERPGDFIRGIMGTHGWEMPIAKFAQFARALYLLPILYNPVQCGAKMALLLVYRRLAPQKWFHFTIWATSFVVIGSSIATTFTTIFQCKLVRAGWDITITDKKCIDRPAVYQATAIMCAITDAIVLAVSIPVVIPLQISRRQKIGLICFFGVGGVTVFTSIMRLIALIRSMGNVDQSWGGGPVLLWMILGSSHGASKAGMSNPSAPPTIGAISTGESRRRSESFIPHLTHMTQSSHSHSHHAFHLTAIMDPFEANYQAAIEKHLNEPPLFRSVGNNAVFQSLLQQPEHRAQLKDTDIGHDCLNRAIIQGNKESVKALVDLPLSEFDWISHPVASLKAMGHLHTAARLGRFEVFKILADTGNVDTGGGDPFGMTPLHHASETGSKAIVEYLLAGGVKPDEKDVKGRTPLSYAAEKGHSDVVKVLLCVEGVDSDSKDLRGKSPFYHAVISGKDETAGILKLLGSVDHSVEAKAKVDRMIYDSQRP</sequence>
<dbReference type="InterPro" id="IPR002110">
    <property type="entry name" value="Ankyrin_rpt"/>
</dbReference>
<dbReference type="Pfam" id="PF20684">
    <property type="entry name" value="Fung_rhodopsin"/>
    <property type="match status" value="1"/>
</dbReference>
<dbReference type="InterPro" id="IPR036770">
    <property type="entry name" value="Ankyrin_rpt-contain_sf"/>
</dbReference>
<dbReference type="InterPro" id="IPR049326">
    <property type="entry name" value="Rhodopsin_dom_fungi"/>
</dbReference>
<evidence type="ECO:0000256" key="4">
    <source>
        <dbReference type="ARBA" id="ARBA00023136"/>
    </source>
</evidence>
<feature type="transmembrane region" description="Helical" evidence="7">
    <location>
        <begin position="138"/>
        <end position="163"/>
    </location>
</feature>
<evidence type="ECO:0000313" key="9">
    <source>
        <dbReference type="EMBL" id="KAF4501041.1"/>
    </source>
</evidence>
<dbReference type="Pfam" id="PF00023">
    <property type="entry name" value="Ank"/>
    <property type="match status" value="1"/>
</dbReference>
<evidence type="ECO:0000256" key="1">
    <source>
        <dbReference type="ARBA" id="ARBA00004141"/>
    </source>
</evidence>
<dbReference type="GO" id="GO:0016020">
    <property type="term" value="C:membrane"/>
    <property type="evidence" value="ECO:0007669"/>
    <property type="project" value="UniProtKB-SubCell"/>
</dbReference>
<reference evidence="9" key="1">
    <citation type="submission" date="2020-01" db="EMBL/GenBank/DDBJ databases">
        <title>Identification and distribution of gene clusters putatively required for synthesis of sphingolipid metabolism inhibitors in phylogenetically diverse species of the filamentous fungus Fusarium.</title>
        <authorList>
            <person name="Kim H.-S."/>
            <person name="Busman M."/>
            <person name="Brown D.W."/>
            <person name="Divon H."/>
            <person name="Uhlig S."/>
            <person name="Proctor R.H."/>
        </authorList>
    </citation>
    <scope>NUCLEOTIDE SEQUENCE</scope>
    <source>
        <strain evidence="9">NRRL 31653</strain>
    </source>
</reference>
<name>A0A9P5BFA5_9HYPO</name>
<dbReference type="Proteomes" id="UP000737391">
    <property type="component" value="Unassembled WGS sequence"/>
</dbReference>
<keyword evidence="10" id="KW-1185">Reference proteome</keyword>
<dbReference type="PANTHER" id="PTHR33048:SF124">
    <property type="entry name" value="INTEGRAL MEMBRANE PROTEIN"/>
    <property type="match status" value="1"/>
</dbReference>
<dbReference type="SMART" id="SM00248">
    <property type="entry name" value="ANK"/>
    <property type="match status" value="5"/>
</dbReference>
<dbReference type="InterPro" id="IPR052337">
    <property type="entry name" value="SAT4-like"/>
</dbReference>
<keyword evidence="3 7" id="KW-1133">Transmembrane helix</keyword>
<organism evidence="9 10">
    <name type="scientific">Fusarium agapanthi</name>
    <dbReference type="NCBI Taxonomy" id="1803897"/>
    <lineage>
        <taxon>Eukaryota</taxon>
        <taxon>Fungi</taxon>
        <taxon>Dikarya</taxon>
        <taxon>Ascomycota</taxon>
        <taxon>Pezizomycotina</taxon>
        <taxon>Sordariomycetes</taxon>
        <taxon>Hypocreomycetidae</taxon>
        <taxon>Hypocreales</taxon>
        <taxon>Nectriaceae</taxon>
        <taxon>Fusarium</taxon>
        <taxon>Fusarium fujikuroi species complex</taxon>
    </lineage>
</organism>
<dbReference type="SUPFAM" id="SSF48403">
    <property type="entry name" value="Ankyrin repeat"/>
    <property type="match status" value="1"/>
</dbReference>
<evidence type="ECO:0000256" key="3">
    <source>
        <dbReference type="ARBA" id="ARBA00022989"/>
    </source>
</evidence>
<accession>A0A9P5BFA5</accession>
<comment type="similarity">
    <text evidence="5">Belongs to the SAT4 family.</text>
</comment>
<feature type="transmembrane region" description="Helical" evidence="7">
    <location>
        <begin position="32"/>
        <end position="48"/>
    </location>
</feature>
<feature type="transmembrane region" description="Helical" evidence="7">
    <location>
        <begin position="223"/>
        <end position="245"/>
    </location>
</feature>
<evidence type="ECO:0000259" key="8">
    <source>
        <dbReference type="Pfam" id="PF20684"/>
    </source>
</evidence>
<keyword evidence="6" id="KW-0040">ANK repeat</keyword>
<dbReference type="PANTHER" id="PTHR33048">
    <property type="entry name" value="PTH11-LIKE INTEGRAL MEMBRANE PROTEIN (AFU_ORTHOLOGUE AFUA_5G11245)"/>
    <property type="match status" value="1"/>
</dbReference>
<evidence type="ECO:0000256" key="6">
    <source>
        <dbReference type="PROSITE-ProRule" id="PRU00023"/>
    </source>
</evidence>
<feature type="transmembrane region" description="Helical" evidence="7">
    <location>
        <begin position="187"/>
        <end position="211"/>
    </location>
</feature>
<protein>
    <submittedName>
        <fullName evidence="9">Integral membrane</fullName>
    </submittedName>
</protein>
<dbReference type="PROSITE" id="PS50088">
    <property type="entry name" value="ANK_REPEAT"/>
    <property type="match status" value="2"/>
</dbReference>
<evidence type="ECO:0000313" key="10">
    <source>
        <dbReference type="Proteomes" id="UP000737391"/>
    </source>
</evidence>
<feature type="repeat" description="ANK" evidence="6">
    <location>
        <begin position="480"/>
        <end position="501"/>
    </location>
</feature>
<comment type="subcellular location">
    <subcellularLocation>
        <location evidence="1">Membrane</location>
        <topology evidence="1">Multi-pass membrane protein</topology>
    </subcellularLocation>
</comment>
<evidence type="ECO:0000256" key="7">
    <source>
        <dbReference type="SAM" id="Phobius"/>
    </source>
</evidence>
<keyword evidence="4 7" id="KW-0472">Membrane</keyword>
<proteinExistence type="inferred from homology"/>
<evidence type="ECO:0000256" key="2">
    <source>
        <dbReference type="ARBA" id="ARBA00022692"/>
    </source>
</evidence>
<dbReference type="Pfam" id="PF12796">
    <property type="entry name" value="Ank_2"/>
    <property type="match status" value="1"/>
</dbReference>
<dbReference type="PROSITE" id="PS50297">
    <property type="entry name" value="ANK_REP_REGION"/>
    <property type="match status" value="2"/>
</dbReference>
<feature type="repeat" description="ANK" evidence="6">
    <location>
        <begin position="447"/>
        <end position="479"/>
    </location>
</feature>
<keyword evidence="2 7" id="KW-0812">Transmembrane</keyword>
<feature type="transmembrane region" description="Helical" evidence="7">
    <location>
        <begin position="60"/>
        <end position="78"/>
    </location>
</feature>
<dbReference type="OrthoDB" id="426293at2759"/>